<dbReference type="PANTHER" id="PTHR37422">
    <property type="entry name" value="TEICHURONIC ACID BIOSYNTHESIS PROTEIN TUAE"/>
    <property type="match status" value="1"/>
</dbReference>
<keyword evidence="4 5" id="KW-0472">Membrane</keyword>
<keyword evidence="2 5" id="KW-0812">Transmembrane</keyword>
<feature type="transmembrane region" description="Helical" evidence="5">
    <location>
        <begin position="252"/>
        <end position="275"/>
    </location>
</feature>
<evidence type="ECO:0000313" key="7">
    <source>
        <dbReference type="EMBL" id="NOT34531.1"/>
    </source>
</evidence>
<evidence type="ECO:0000256" key="1">
    <source>
        <dbReference type="ARBA" id="ARBA00004141"/>
    </source>
</evidence>
<feature type="transmembrane region" description="Helical" evidence="5">
    <location>
        <begin position="375"/>
        <end position="399"/>
    </location>
</feature>
<feature type="transmembrane region" description="Helical" evidence="5">
    <location>
        <begin position="420"/>
        <end position="439"/>
    </location>
</feature>
<keyword evidence="7" id="KW-0436">Ligase</keyword>
<feature type="transmembrane region" description="Helical" evidence="5">
    <location>
        <begin position="6"/>
        <end position="26"/>
    </location>
</feature>
<dbReference type="AlphaFoldDB" id="A0A849SJB1"/>
<reference evidence="7 8" key="1">
    <citation type="submission" date="2020-04" db="EMBL/GenBank/DDBJ databases">
        <title>Metagenomic profiling of ammonia- and methane-oxidizing microorganisms in a Dutch drinking water treatment plant.</title>
        <authorList>
            <person name="Poghosyan L."/>
            <person name="Leucker S."/>
        </authorList>
    </citation>
    <scope>NUCLEOTIDE SEQUENCE [LARGE SCALE GENOMIC DNA]</scope>
    <source>
        <strain evidence="7">S-RSF-IL-03</strain>
    </source>
</reference>
<sequence length="468" mass="49829">MHRALSHPLVIGGAVVFALVFAFAVGDPTAENVTRLVAVVGVILGVGAVARPDLGFLALAGSSVLLLAVSAFKGGSLTGFDLLLPPVLLGTYAGSGARAAARGEREESGPVHEAIRNAGQRLSRATVVYLLIAAASLFVTVALGFPGGAFASGASLIRAIEGLLVFPLAVIWLRTERDVRRTLAVLLGALIVLALVNGIAMIGGEVQRAGLTWYVNELPLSIASPNEAGSAMVQLWGLALALRAARRPSGGLWVLGLILVVLVLTQARSGLLAWLTFTLIVSWRAGWRPLLTTLLLVGVAVPLVPSEYWGRIWRTLSFEPRSLEAYSAYIRFVDWQSAVRQILDYPIFGVGYLGYRHFSDRHNGLGIVFGSTENYFLEVLAGTGVIGFVAFLVVLRRLFQLGSQIRARVPSASLAYHMSRYHTPLVVAVLVTNLTASGLVGMVPLAQLAFWCALLLRAAHLAVPPKHA</sequence>
<evidence type="ECO:0000259" key="6">
    <source>
        <dbReference type="Pfam" id="PF04932"/>
    </source>
</evidence>
<feature type="transmembrane region" description="Helical" evidence="5">
    <location>
        <begin position="33"/>
        <end position="50"/>
    </location>
</feature>
<evidence type="ECO:0000313" key="8">
    <source>
        <dbReference type="Proteomes" id="UP000580839"/>
    </source>
</evidence>
<organism evidence="7 8">
    <name type="scientific">Eiseniibacteriota bacterium</name>
    <dbReference type="NCBI Taxonomy" id="2212470"/>
    <lineage>
        <taxon>Bacteria</taxon>
        <taxon>Candidatus Eiseniibacteriota</taxon>
    </lineage>
</organism>
<feature type="domain" description="O-antigen ligase-related" evidence="6">
    <location>
        <begin position="254"/>
        <end position="392"/>
    </location>
</feature>
<proteinExistence type="predicted"/>
<dbReference type="InterPro" id="IPR051533">
    <property type="entry name" value="WaaL-like"/>
</dbReference>
<evidence type="ECO:0000256" key="4">
    <source>
        <dbReference type="ARBA" id="ARBA00023136"/>
    </source>
</evidence>
<feature type="transmembrane region" description="Helical" evidence="5">
    <location>
        <begin position="56"/>
        <end position="72"/>
    </location>
</feature>
<evidence type="ECO:0000256" key="2">
    <source>
        <dbReference type="ARBA" id="ARBA00022692"/>
    </source>
</evidence>
<evidence type="ECO:0000256" key="3">
    <source>
        <dbReference type="ARBA" id="ARBA00022989"/>
    </source>
</evidence>
<dbReference type="GO" id="GO:0016020">
    <property type="term" value="C:membrane"/>
    <property type="evidence" value="ECO:0007669"/>
    <property type="project" value="UniProtKB-SubCell"/>
</dbReference>
<dbReference type="InterPro" id="IPR007016">
    <property type="entry name" value="O-antigen_ligase-rel_domated"/>
</dbReference>
<feature type="transmembrane region" description="Helical" evidence="5">
    <location>
        <begin position="287"/>
        <end position="304"/>
    </location>
</feature>
<gene>
    <name evidence="7" type="ORF">HOP12_10215</name>
</gene>
<dbReference type="GO" id="GO:0016874">
    <property type="term" value="F:ligase activity"/>
    <property type="evidence" value="ECO:0007669"/>
    <property type="project" value="UniProtKB-KW"/>
</dbReference>
<dbReference type="PANTHER" id="PTHR37422:SF13">
    <property type="entry name" value="LIPOPOLYSACCHARIDE BIOSYNTHESIS PROTEIN PA4999-RELATED"/>
    <property type="match status" value="1"/>
</dbReference>
<dbReference type="Proteomes" id="UP000580839">
    <property type="component" value="Unassembled WGS sequence"/>
</dbReference>
<dbReference type="Pfam" id="PF04932">
    <property type="entry name" value="Wzy_C"/>
    <property type="match status" value="1"/>
</dbReference>
<feature type="transmembrane region" description="Helical" evidence="5">
    <location>
        <begin position="185"/>
        <end position="204"/>
    </location>
</feature>
<comment type="subcellular location">
    <subcellularLocation>
        <location evidence="1">Membrane</location>
        <topology evidence="1">Multi-pass membrane protein</topology>
    </subcellularLocation>
</comment>
<dbReference type="EMBL" id="JABFRW010000128">
    <property type="protein sequence ID" value="NOT34531.1"/>
    <property type="molecule type" value="Genomic_DNA"/>
</dbReference>
<protein>
    <submittedName>
        <fullName evidence="7">O-antigen ligase family protein</fullName>
    </submittedName>
</protein>
<keyword evidence="3 5" id="KW-1133">Transmembrane helix</keyword>
<evidence type="ECO:0000256" key="5">
    <source>
        <dbReference type="SAM" id="Phobius"/>
    </source>
</evidence>
<name>A0A849SJB1_UNCEI</name>
<feature type="transmembrane region" description="Helical" evidence="5">
    <location>
        <begin position="151"/>
        <end position="173"/>
    </location>
</feature>
<feature type="transmembrane region" description="Helical" evidence="5">
    <location>
        <begin position="126"/>
        <end position="145"/>
    </location>
</feature>
<comment type="caution">
    <text evidence="7">The sequence shown here is derived from an EMBL/GenBank/DDBJ whole genome shotgun (WGS) entry which is preliminary data.</text>
</comment>
<accession>A0A849SJB1</accession>